<keyword evidence="1" id="KW-0472">Membrane</keyword>
<evidence type="ECO:0000313" key="3">
    <source>
        <dbReference type="Proteomes" id="UP000554482"/>
    </source>
</evidence>
<keyword evidence="1" id="KW-0812">Transmembrane</keyword>
<sequence length="104" mass="11843">MSKAAPPFSSSLGSRSWRSVLVFIVILPIVISFLVYRLDEFDPAWFWYSVSVPNHYSHLLNVTERLGDGFLPGPEDLVYNEKTELIYTGCEDGWIKRITLSESA</sequence>
<dbReference type="Pfam" id="PF20067">
    <property type="entry name" value="SSL_N"/>
    <property type="match status" value="1"/>
</dbReference>
<organism evidence="2 3">
    <name type="scientific">Thalictrum thalictroides</name>
    <name type="common">Rue-anemone</name>
    <name type="synonym">Anemone thalictroides</name>
    <dbReference type="NCBI Taxonomy" id="46969"/>
    <lineage>
        <taxon>Eukaryota</taxon>
        <taxon>Viridiplantae</taxon>
        <taxon>Streptophyta</taxon>
        <taxon>Embryophyta</taxon>
        <taxon>Tracheophyta</taxon>
        <taxon>Spermatophyta</taxon>
        <taxon>Magnoliopsida</taxon>
        <taxon>Ranunculales</taxon>
        <taxon>Ranunculaceae</taxon>
        <taxon>Thalictroideae</taxon>
        <taxon>Thalictrum</taxon>
    </lineage>
</organism>
<name>A0A7J6VCJ9_THATH</name>
<dbReference type="Proteomes" id="UP000554482">
    <property type="component" value="Unassembled WGS sequence"/>
</dbReference>
<dbReference type="EMBL" id="JABWDY010035272">
    <property type="protein sequence ID" value="KAF5182082.1"/>
    <property type="molecule type" value="Genomic_DNA"/>
</dbReference>
<proteinExistence type="predicted"/>
<dbReference type="OrthoDB" id="5307922at2759"/>
<feature type="non-terminal residue" evidence="2">
    <location>
        <position position="104"/>
    </location>
</feature>
<reference evidence="2 3" key="1">
    <citation type="submission" date="2020-06" db="EMBL/GenBank/DDBJ databases">
        <title>Transcriptomic and genomic resources for Thalictrum thalictroides and T. hernandezii: Facilitating candidate gene discovery in an emerging model plant lineage.</title>
        <authorList>
            <person name="Arias T."/>
            <person name="Riano-Pachon D.M."/>
            <person name="Di Stilio V.S."/>
        </authorList>
    </citation>
    <scope>NUCLEOTIDE SEQUENCE [LARGE SCALE GENOMIC DNA]</scope>
    <source>
        <strain evidence="3">cv. WT478/WT964</strain>
        <tissue evidence="2">Leaves</tissue>
    </source>
</reference>
<keyword evidence="3" id="KW-1185">Reference proteome</keyword>
<evidence type="ECO:0000313" key="2">
    <source>
        <dbReference type="EMBL" id="KAF5182082.1"/>
    </source>
</evidence>
<gene>
    <name evidence="2" type="ORF">FRX31_028331</name>
</gene>
<keyword evidence="1" id="KW-1133">Transmembrane helix</keyword>
<dbReference type="AlphaFoldDB" id="A0A7J6VCJ9"/>
<comment type="caution">
    <text evidence="2">The sequence shown here is derived from an EMBL/GenBank/DDBJ whole genome shotgun (WGS) entry which is preliminary data.</text>
</comment>
<accession>A0A7J6VCJ9</accession>
<protein>
    <submittedName>
        <fullName evidence="2">Strictosidine synthase-like</fullName>
    </submittedName>
</protein>
<evidence type="ECO:0000256" key="1">
    <source>
        <dbReference type="SAM" id="Phobius"/>
    </source>
</evidence>
<feature type="transmembrane region" description="Helical" evidence="1">
    <location>
        <begin position="20"/>
        <end position="38"/>
    </location>
</feature>